<evidence type="ECO:0000313" key="3">
    <source>
        <dbReference type="Proteomes" id="UP000016511"/>
    </source>
</evidence>
<keyword evidence="3" id="KW-1185">Reference proteome</keyword>
<feature type="transmembrane region" description="Helical" evidence="1">
    <location>
        <begin position="12"/>
        <end position="32"/>
    </location>
</feature>
<dbReference type="RefSeq" id="WP_021623885.1">
    <property type="nucleotide sequence ID" value="NZ_KE952885.1"/>
</dbReference>
<protein>
    <recommendedName>
        <fullName evidence="4">ABC-2 type transporter</fullName>
    </recommendedName>
</protein>
<feature type="transmembrane region" description="Helical" evidence="1">
    <location>
        <begin position="233"/>
        <end position="254"/>
    </location>
</feature>
<dbReference type="EMBL" id="AWSJ01000276">
    <property type="protein sequence ID" value="ERI07430.1"/>
    <property type="molecule type" value="Genomic_DNA"/>
</dbReference>
<dbReference type="GeneID" id="92841046"/>
<sequence>MQILLHEIKKIFSWKILLLLLFVNGILSFLLIEFDIKYFPNGRPALDSYRIGVEMIEKYGTHMDEDDFADFKKTYEVQLEEANHYLQTRKEFVDAGMGTYEDFRNYDRNNKEQDVLYDKVMFKEPVDMLWELEERSRLIENYKSKEISLEHYMKDANAKQKLRFNELIEAGHYPVYPEVAFANFKSFIYHVAITIIFSVVLVLLPIFIQDRSRRLLDLQYTAKKGRNLYKTKVAAGLISTFIVITTLLITYFGFYSLNHTSMFFSVPIHMFGGDFYWYDPTFFQYIVLTVVAIYILGFVFALLAMSFSSIMSNTIALIGIQIPFVIIMIKYGVFYMMRHIISIWVPKWVVPTSYSVMLVVSVVFIVLLWKREKKRDIVL</sequence>
<evidence type="ECO:0000256" key="1">
    <source>
        <dbReference type="SAM" id="Phobius"/>
    </source>
</evidence>
<proteinExistence type="predicted"/>
<comment type="caution">
    <text evidence="2">The sequence shown here is derived from an EMBL/GenBank/DDBJ whole genome shotgun (WGS) entry which is preliminary data.</text>
</comment>
<feature type="transmembrane region" description="Helical" evidence="1">
    <location>
        <begin position="282"/>
        <end position="303"/>
    </location>
</feature>
<dbReference type="STRING" id="649747.HMPREF0083_04492"/>
<feature type="transmembrane region" description="Helical" evidence="1">
    <location>
        <begin position="187"/>
        <end position="208"/>
    </location>
</feature>
<evidence type="ECO:0000313" key="2">
    <source>
        <dbReference type="EMBL" id="ERI07430.1"/>
    </source>
</evidence>
<dbReference type="Proteomes" id="UP000016511">
    <property type="component" value="Unassembled WGS sequence"/>
</dbReference>
<feature type="transmembrane region" description="Helical" evidence="1">
    <location>
        <begin position="348"/>
        <end position="369"/>
    </location>
</feature>
<organism evidence="2 3">
    <name type="scientific">Aneurinibacillus aneurinilyticus ATCC 12856</name>
    <dbReference type="NCBI Taxonomy" id="649747"/>
    <lineage>
        <taxon>Bacteria</taxon>
        <taxon>Bacillati</taxon>
        <taxon>Bacillota</taxon>
        <taxon>Bacilli</taxon>
        <taxon>Bacillales</taxon>
        <taxon>Paenibacillaceae</taxon>
        <taxon>Aneurinibacillus group</taxon>
        <taxon>Aneurinibacillus</taxon>
    </lineage>
</organism>
<dbReference type="HOGENOM" id="CLU_060496_0_0_9"/>
<keyword evidence="1" id="KW-0812">Transmembrane</keyword>
<dbReference type="AlphaFoldDB" id="U1WXL6"/>
<accession>U1WXL6</accession>
<gene>
    <name evidence="2" type="ORF">HMPREF0083_04492</name>
</gene>
<keyword evidence="1" id="KW-1133">Transmembrane helix</keyword>
<feature type="transmembrane region" description="Helical" evidence="1">
    <location>
        <begin position="315"/>
        <end position="336"/>
    </location>
</feature>
<dbReference type="PATRIC" id="fig|649747.3.peg.4060"/>
<dbReference type="eggNOG" id="ENOG502ZA33">
    <property type="taxonomic scope" value="Bacteria"/>
</dbReference>
<keyword evidence="1" id="KW-0472">Membrane</keyword>
<reference evidence="2 3" key="1">
    <citation type="submission" date="2013-08" db="EMBL/GenBank/DDBJ databases">
        <authorList>
            <person name="Weinstock G."/>
            <person name="Sodergren E."/>
            <person name="Wylie T."/>
            <person name="Fulton L."/>
            <person name="Fulton R."/>
            <person name="Fronick C."/>
            <person name="O'Laughlin M."/>
            <person name="Godfrey J."/>
            <person name="Miner T."/>
            <person name="Herter B."/>
            <person name="Appelbaum E."/>
            <person name="Cordes M."/>
            <person name="Lek S."/>
            <person name="Wollam A."/>
            <person name="Pepin K.H."/>
            <person name="Palsikar V.B."/>
            <person name="Mitreva M."/>
            <person name="Wilson R.K."/>
        </authorList>
    </citation>
    <scope>NUCLEOTIDE SEQUENCE [LARGE SCALE GENOMIC DNA]</scope>
    <source>
        <strain evidence="2 3">ATCC 12856</strain>
    </source>
</reference>
<evidence type="ECO:0008006" key="4">
    <source>
        <dbReference type="Google" id="ProtNLM"/>
    </source>
</evidence>
<name>U1WXL6_ANEAE</name>